<feature type="domain" description="GH15-like" evidence="1">
    <location>
        <begin position="109"/>
        <end position="466"/>
    </location>
</feature>
<dbReference type="Gene3D" id="1.50.10.10">
    <property type="match status" value="1"/>
</dbReference>
<dbReference type="GO" id="GO:0015927">
    <property type="term" value="F:trehalase activity"/>
    <property type="evidence" value="ECO:0007669"/>
    <property type="project" value="TreeGrafter"/>
</dbReference>
<dbReference type="InterPro" id="IPR012341">
    <property type="entry name" value="6hp_glycosidase-like_sf"/>
</dbReference>
<organism evidence="2 3">
    <name type="scientific">Melittangium boletus DSM 14713</name>
    <dbReference type="NCBI Taxonomy" id="1294270"/>
    <lineage>
        <taxon>Bacteria</taxon>
        <taxon>Pseudomonadati</taxon>
        <taxon>Myxococcota</taxon>
        <taxon>Myxococcia</taxon>
        <taxon>Myxococcales</taxon>
        <taxon>Cystobacterineae</taxon>
        <taxon>Archangiaceae</taxon>
        <taxon>Melittangium</taxon>
    </lineage>
</organism>
<dbReference type="RefSeq" id="WP_157775044.1">
    <property type="nucleotide sequence ID" value="NZ_CP022163.1"/>
</dbReference>
<dbReference type="SUPFAM" id="SSF48208">
    <property type="entry name" value="Six-hairpin glycosidases"/>
    <property type="match status" value="1"/>
</dbReference>
<accession>A0A250IFV0</accession>
<protein>
    <recommendedName>
        <fullName evidence="1">GH15-like domain-containing protein</fullName>
    </recommendedName>
</protein>
<reference evidence="2 3" key="1">
    <citation type="submission" date="2017-06" db="EMBL/GenBank/DDBJ databases">
        <authorList>
            <person name="Kim H.J."/>
            <person name="Triplett B.A."/>
        </authorList>
    </citation>
    <scope>NUCLEOTIDE SEQUENCE [LARGE SCALE GENOMIC DNA]</scope>
    <source>
        <strain evidence="2 3">DSM 14713</strain>
    </source>
</reference>
<proteinExistence type="predicted"/>
<dbReference type="AlphaFoldDB" id="A0A250IFV0"/>
<keyword evidence="3" id="KW-1185">Reference proteome</keyword>
<dbReference type="InterPro" id="IPR011613">
    <property type="entry name" value="GH15-like"/>
</dbReference>
<dbReference type="OrthoDB" id="3902805at2"/>
<dbReference type="PANTHER" id="PTHR31616">
    <property type="entry name" value="TREHALASE"/>
    <property type="match status" value="1"/>
</dbReference>
<evidence type="ECO:0000259" key="1">
    <source>
        <dbReference type="Pfam" id="PF00723"/>
    </source>
</evidence>
<dbReference type="PANTHER" id="PTHR31616:SF10">
    <property type="entry name" value="TREHALASE"/>
    <property type="match status" value="1"/>
</dbReference>
<dbReference type="InterPro" id="IPR008928">
    <property type="entry name" value="6-hairpin_glycosidase_sf"/>
</dbReference>
<name>A0A250IFV0_9BACT</name>
<dbReference type="GO" id="GO:0005993">
    <property type="term" value="P:trehalose catabolic process"/>
    <property type="evidence" value="ECO:0007669"/>
    <property type="project" value="TreeGrafter"/>
</dbReference>
<evidence type="ECO:0000313" key="2">
    <source>
        <dbReference type="EMBL" id="ATB29806.1"/>
    </source>
</evidence>
<dbReference type="Proteomes" id="UP000217289">
    <property type="component" value="Chromosome"/>
</dbReference>
<dbReference type="KEGG" id="mbd:MEBOL_003261"/>
<sequence>MDLHATFDFARAQARVEPHGRLALLSGAGQSLALRAPVRLVPGEGGRVSARWRIHGGQRGWVVLTSGGARPEEPPTDAEAERALALTRAHWERWANQGDYCWLHTPLLRRGALTLKLLTHAPTGTLVAAPTTSLPEVPGGVRNWDYRYTWLRDSAWVMDVFMGLGHREEARAFLGWLESLGLEHRAPSVLYRVDGGRVAPEHHLTHLAGHGGARPVTVGNDATHQVQLDLYGEVMGAASLFFSVPEHCPPEPGVWGMLRALANEAARRWREPDRGPWEEPPPRRHYLASKLMCWVAVDRALRLAVSHQLEGPLAAWARARHTLRRALETQGYDARRGTFTHALGESELDASVLLVPLTGFLPASDPRVRASVARVCERLCSGALVHRYLHPDGLPGQEGAFLQCGFWLVDVLAMDGRLEEAHARFERLVAYANDVGLFSEEVEPSTGALLGNHPQALAHLSMLRAARTLTWAEERLRRGSPLDVAPPTAS</sequence>
<dbReference type="EMBL" id="CP022163">
    <property type="protein sequence ID" value="ATB29806.1"/>
    <property type="molecule type" value="Genomic_DNA"/>
</dbReference>
<gene>
    <name evidence="2" type="ORF">MEBOL_003261</name>
</gene>
<dbReference type="Pfam" id="PF00723">
    <property type="entry name" value="Glyco_hydro_15"/>
    <property type="match status" value="1"/>
</dbReference>
<evidence type="ECO:0000313" key="3">
    <source>
        <dbReference type="Proteomes" id="UP000217289"/>
    </source>
</evidence>